<dbReference type="Pfam" id="PF00472">
    <property type="entry name" value="RF-1"/>
    <property type="match status" value="1"/>
</dbReference>
<dbReference type="Proteomes" id="UP000741360">
    <property type="component" value="Unassembled WGS sequence"/>
</dbReference>
<sequence>MSLFPVSPEKERELFERMRRLGVSEQDMEEKFVRSQGAGGQNVNKTSTCVVLRHLPTGLMVKCQEERSQGLNRFRARRLLLDKIEEKILGRLSAERQKIEKIRRQKRKRSKRAKEKVLEAKHHQAKKKAWRASPSRDGD</sequence>
<dbReference type="InterPro" id="IPR045853">
    <property type="entry name" value="Pep_chain_release_fac_I_sf"/>
</dbReference>
<gene>
    <name evidence="5" type="ORF">HYY65_03705</name>
</gene>
<dbReference type="InterPro" id="IPR000352">
    <property type="entry name" value="Pep_chain_release_fac_I"/>
</dbReference>
<organism evidence="5 6">
    <name type="scientific">Tectimicrobiota bacterium</name>
    <dbReference type="NCBI Taxonomy" id="2528274"/>
    <lineage>
        <taxon>Bacteria</taxon>
        <taxon>Pseudomonadati</taxon>
        <taxon>Nitrospinota/Tectimicrobiota group</taxon>
        <taxon>Candidatus Tectimicrobiota</taxon>
    </lineage>
</organism>
<keyword evidence="2" id="KW-0809">Transit peptide</keyword>
<dbReference type="PANTHER" id="PTHR46203:SF1">
    <property type="entry name" value="MITOCHONDRIAL TRANSLATION RELEASE FACTOR IN RESCUE"/>
    <property type="match status" value="1"/>
</dbReference>
<dbReference type="AlphaFoldDB" id="A0A932GNM8"/>
<feature type="compositionally biased region" description="Basic residues" evidence="3">
    <location>
        <begin position="103"/>
        <end position="114"/>
    </location>
</feature>
<comment type="similarity">
    <text evidence="1">Belongs to the prokaryotic/mitochondrial release factor family.</text>
</comment>
<evidence type="ECO:0000259" key="4">
    <source>
        <dbReference type="Pfam" id="PF00472"/>
    </source>
</evidence>
<dbReference type="GO" id="GO:0003747">
    <property type="term" value="F:translation release factor activity"/>
    <property type="evidence" value="ECO:0007669"/>
    <property type="project" value="InterPro"/>
</dbReference>
<dbReference type="InterPro" id="IPR052405">
    <property type="entry name" value="Mito_Transl_Release_Factor"/>
</dbReference>
<dbReference type="EMBL" id="JACPSX010000060">
    <property type="protein sequence ID" value="MBI3014175.1"/>
    <property type="molecule type" value="Genomic_DNA"/>
</dbReference>
<evidence type="ECO:0000256" key="3">
    <source>
        <dbReference type="SAM" id="MobiDB-lite"/>
    </source>
</evidence>
<feature type="region of interest" description="Disordered" evidence="3">
    <location>
        <begin position="100"/>
        <end position="139"/>
    </location>
</feature>
<protein>
    <submittedName>
        <fullName evidence="5">Peptide chain release factor-like protein</fullName>
    </submittedName>
</protein>
<dbReference type="SUPFAM" id="SSF75620">
    <property type="entry name" value="Release factor"/>
    <property type="match status" value="1"/>
</dbReference>
<evidence type="ECO:0000256" key="2">
    <source>
        <dbReference type="ARBA" id="ARBA00022946"/>
    </source>
</evidence>
<evidence type="ECO:0000313" key="6">
    <source>
        <dbReference type="Proteomes" id="UP000741360"/>
    </source>
</evidence>
<accession>A0A932GNM8</accession>
<dbReference type="PANTHER" id="PTHR46203">
    <property type="entry name" value="PROBABLE PEPTIDE CHAIN RELEASE FACTOR C12ORF65"/>
    <property type="match status" value="1"/>
</dbReference>
<evidence type="ECO:0000313" key="5">
    <source>
        <dbReference type="EMBL" id="MBI3014175.1"/>
    </source>
</evidence>
<feature type="domain" description="Prokaryotic-type class I peptide chain release factors" evidence="4">
    <location>
        <begin position="22"/>
        <end position="128"/>
    </location>
</feature>
<name>A0A932GNM8_UNCTE</name>
<evidence type="ECO:0000256" key="1">
    <source>
        <dbReference type="ARBA" id="ARBA00010835"/>
    </source>
</evidence>
<comment type="caution">
    <text evidence="5">The sequence shown here is derived from an EMBL/GenBank/DDBJ whole genome shotgun (WGS) entry which is preliminary data.</text>
</comment>
<dbReference type="Gene3D" id="3.30.160.20">
    <property type="match status" value="1"/>
</dbReference>
<reference evidence="5" key="1">
    <citation type="submission" date="2020-07" db="EMBL/GenBank/DDBJ databases">
        <title>Huge and variable diversity of episymbiotic CPR bacteria and DPANN archaea in groundwater ecosystems.</title>
        <authorList>
            <person name="He C.Y."/>
            <person name="Keren R."/>
            <person name="Whittaker M."/>
            <person name="Farag I.F."/>
            <person name="Doudna J."/>
            <person name="Cate J.H.D."/>
            <person name="Banfield J.F."/>
        </authorList>
    </citation>
    <scope>NUCLEOTIDE SEQUENCE</scope>
    <source>
        <strain evidence="5">NC_groundwater_717_Ag_S-0.2um_59_8</strain>
    </source>
</reference>
<proteinExistence type="inferred from homology"/>